<organism evidence="1">
    <name type="scientific">marine sediment metagenome</name>
    <dbReference type="NCBI Taxonomy" id="412755"/>
    <lineage>
        <taxon>unclassified sequences</taxon>
        <taxon>metagenomes</taxon>
        <taxon>ecological metagenomes</taxon>
    </lineage>
</organism>
<sequence>AKDKTISANLHTKKQVNWVFSKDGECLIDYVGRFHRFKESLKELTSICNQDELKIKTFNTTTHPPYQELHTPTTISMVAELYQEDIKAFNFTFNNEE</sequence>
<dbReference type="AlphaFoldDB" id="A0A0F9EUP1"/>
<name>A0A0F9EUP1_9ZZZZ</name>
<feature type="non-terminal residue" evidence="1">
    <location>
        <position position="1"/>
    </location>
</feature>
<evidence type="ECO:0000313" key="1">
    <source>
        <dbReference type="EMBL" id="KKL27533.1"/>
    </source>
</evidence>
<dbReference type="EMBL" id="LAZR01035429">
    <property type="protein sequence ID" value="KKL27533.1"/>
    <property type="molecule type" value="Genomic_DNA"/>
</dbReference>
<reference evidence="1" key="1">
    <citation type="journal article" date="2015" name="Nature">
        <title>Complex archaea that bridge the gap between prokaryotes and eukaryotes.</title>
        <authorList>
            <person name="Spang A."/>
            <person name="Saw J.H."/>
            <person name="Jorgensen S.L."/>
            <person name="Zaremba-Niedzwiedzka K."/>
            <person name="Martijn J."/>
            <person name="Lind A.E."/>
            <person name="van Eijk R."/>
            <person name="Schleper C."/>
            <person name="Guy L."/>
            <person name="Ettema T.J."/>
        </authorList>
    </citation>
    <scope>NUCLEOTIDE SEQUENCE</scope>
</reference>
<proteinExistence type="predicted"/>
<protein>
    <submittedName>
        <fullName evidence="1">Uncharacterized protein</fullName>
    </submittedName>
</protein>
<accession>A0A0F9EUP1</accession>
<comment type="caution">
    <text evidence="1">The sequence shown here is derived from an EMBL/GenBank/DDBJ whole genome shotgun (WGS) entry which is preliminary data.</text>
</comment>
<gene>
    <name evidence="1" type="ORF">LCGC14_2384220</name>
</gene>